<dbReference type="InterPro" id="IPR037150">
    <property type="entry name" value="H-NS_C_dom_sf"/>
</dbReference>
<name>A0A0P7E668_9GAMM</name>
<evidence type="ECO:0000313" key="6">
    <source>
        <dbReference type="Proteomes" id="UP001377972"/>
    </source>
</evidence>
<keyword evidence="6" id="KW-1185">Reference proteome</keyword>
<feature type="domain" description="DNA-binding protein H-NS-like C-terminal" evidence="2">
    <location>
        <begin position="60"/>
        <end position="101"/>
    </location>
</feature>
<dbReference type="SUPFAM" id="SSF81273">
    <property type="entry name" value="H-NS histone-like proteins"/>
    <property type="match status" value="1"/>
</dbReference>
<reference evidence="4 6" key="2">
    <citation type="submission" date="2023-01" db="EMBL/GenBank/DDBJ databases">
        <title>Trichodesmium-associated heterotrophic epibiont bacteria.</title>
        <authorList>
            <person name="Cleveland C.S."/>
            <person name="Webb E.A."/>
        </authorList>
    </citation>
    <scope>NUCLEOTIDE SEQUENCE [LARGE SCALE GENOMIC DNA]</scope>
    <source>
        <strain evidence="4 6">USCH2</strain>
    </source>
</reference>
<dbReference type="GO" id="GO:0003677">
    <property type="term" value="F:DNA binding"/>
    <property type="evidence" value="ECO:0007669"/>
    <property type="project" value="InterPro"/>
</dbReference>
<evidence type="ECO:0000313" key="3">
    <source>
        <dbReference type="EMBL" id="KPM82771.1"/>
    </source>
</evidence>
<evidence type="ECO:0000313" key="4">
    <source>
        <dbReference type="EMBL" id="MEJ6498079.1"/>
    </source>
</evidence>
<evidence type="ECO:0000259" key="2">
    <source>
        <dbReference type="SMART" id="SM00528"/>
    </source>
</evidence>
<feature type="coiled-coil region" evidence="1">
    <location>
        <begin position="13"/>
        <end position="47"/>
    </location>
</feature>
<dbReference type="Proteomes" id="UP001377972">
    <property type="component" value="Unassembled WGS sequence"/>
</dbReference>
<dbReference type="EMBL" id="JAQPZS010000023">
    <property type="protein sequence ID" value="MEJ6498079.1"/>
    <property type="molecule type" value="Genomic_DNA"/>
</dbReference>
<sequence>MKEIRSFVKSASLSELEKAKQLIDTAIEKYTQQQEAKKEVLDLLKEKGLTLEDLQDVVTTDKRTKVKPKYRIEFNGEIVEWTGRGKRPKAFQGVDLTKHLA</sequence>
<protein>
    <submittedName>
        <fullName evidence="4">H-NS histone family protein</fullName>
    </submittedName>
    <submittedName>
        <fullName evidence="3">Histone family protein nucleoid-structuring protein H-NS</fullName>
    </submittedName>
</protein>
<dbReference type="SMART" id="SM00528">
    <property type="entry name" value="HNS"/>
    <property type="match status" value="1"/>
</dbReference>
<dbReference type="Pfam" id="PF00816">
    <property type="entry name" value="Histone_HNS"/>
    <property type="match status" value="1"/>
</dbReference>
<evidence type="ECO:0000256" key="1">
    <source>
        <dbReference type="SAM" id="Coils"/>
    </source>
</evidence>
<dbReference type="EMBL" id="LJTC01000009">
    <property type="protein sequence ID" value="KPM82771.1"/>
    <property type="molecule type" value="Genomic_DNA"/>
</dbReference>
<evidence type="ECO:0000313" key="5">
    <source>
        <dbReference type="Proteomes" id="UP000050378"/>
    </source>
</evidence>
<dbReference type="AlphaFoldDB" id="A0A0P7E668"/>
<accession>A0A0P7E668</accession>
<dbReference type="PATRIC" id="fig|570156.3.peg.3931"/>
<comment type="caution">
    <text evidence="3">The sequence shown here is derived from an EMBL/GenBank/DDBJ whole genome shotgun (WGS) entry which is preliminary data.</text>
</comment>
<proteinExistence type="predicted"/>
<organism evidence="3 5">
    <name type="scientific">Pseudoalteromonas lipolytica</name>
    <dbReference type="NCBI Taxonomy" id="570156"/>
    <lineage>
        <taxon>Bacteria</taxon>
        <taxon>Pseudomonadati</taxon>
        <taxon>Pseudomonadota</taxon>
        <taxon>Gammaproteobacteria</taxon>
        <taxon>Alteromonadales</taxon>
        <taxon>Pseudoalteromonadaceae</taxon>
        <taxon>Pseudoalteromonas</taxon>
    </lineage>
</organism>
<dbReference type="OrthoDB" id="6088948at2"/>
<dbReference type="Proteomes" id="UP000050378">
    <property type="component" value="Unassembled WGS sequence"/>
</dbReference>
<dbReference type="STRING" id="570156.AOG27_14160"/>
<dbReference type="InterPro" id="IPR027444">
    <property type="entry name" value="H-NS_C_dom"/>
</dbReference>
<dbReference type="Gene3D" id="4.10.430.10">
    <property type="entry name" value="Histone-like protein H-NS, C-terminal domain"/>
    <property type="match status" value="1"/>
</dbReference>
<keyword evidence="1" id="KW-0175">Coiled coil</keyword>
<dbReference type="RefSeq" id="WP_054553670.1">
    <property type="nucleotide sequence ID" value="NZ_JAQPZS010000023.1"/>
</dbReference>
<gene>
    <name evidence="3" type="ORF">AOG27_14160</name>
    <name evidence="4" type="ORF">PQI24_18755</name>
</gene>
<reference evidence="3 5" key="1">
    <citation type="submission" date="2015-09" db="EMBL/GenBank/DDBJ databases">
        <title>Draft Genome Sequence of Pseudoalteromonas lipolytica UCD-48B.</title>
        <authorList>
            <person name="Krusor M."/>
            <person name="Coil D.A."/>
            <person name="Lang J.M."/>
            <person name="Eisen J.A."/>
            <person name="Alexiev A."/>
        </authorList>
    </citation>
    <scope>NUCLEOTIDE SEQUENCE [LARGE SCALE GENOMIC DNA]</scope>
    <source>
        <strain evidence="3 5">UCD-48B</strain>
    </source>
</reference>